<keyword evidence="3 8" id="KW-0028">Amino-acid biosynthesis</keyword>
<dbReference type="EMBL" id="WKDU01000006">
    <property type="protein sequence ID" value="MCF5152469.1"/>
    <property type="molecule type" value="Genomic_DNA"/>
</dbReference>
<organism evidence="11 12">
    <name type="scientific">Pseudomonas lactis</name>
    <dbReference type="NCBI Taxonomy" id="1615674"/>
    <lineage>
        <taxon>Bacteria</taxon>
        <taxon>Pseudomonadati</taxon>
        <taxon>Pseudomonadota</taxon>
        <taxon>Gammaproteobacteria</taxon>
        <taxon>Pseudomonadales</taxon>
        <taxon>Pseudomonadaceae</taxon>
        <taxon>Pseudomonas</taxon>
    </lineage>
</organism>
<feature type="domain" description="Indole-3-glycerol phosphate synthase" evidence="9">
    <location>
        <begin position="7"/>
        <end position="263"/>
    </location>
</feature>
<evidence type="ECO:0000313" key="12">
    <source>
        <dbReference type="Proteomes" id="UP000583279"/>
    </source>
</evidence>
<evidence type="ECO:0000256" key="3">
    <source>
        <dbReference type="ARBA" id="ARBA00022605"/>
    </source>
</evidence>
<keyword evidence="4 8" id="KW-0210">Decarboxylase</keyword>
<dbReference type="InterPro" id="IPR013798">
    <property type="entry name" value="Indole-3-glycerol_P_synth_dom"/>
</dbReference>
<dbReference type="CDD" id="cd00331">
    <property type="entry name" value="IGPS"/>
    <property type="match status" value="1"/>
</dbReference>
<dbReference type="Proteomes" id="UP000583279">
    <property type="component" value="Unassembled WGS sequence"/>
</dbReference>
<dbReference type="InterPro" id="IPR013785">
    <property type="entry name" value="Aldolase_TIM"/>
</dbReference>
<dbReference type="NCBIfam" id="NF001370">
    <property type="entry name" value="PRK00278.1-2"/>
    <property type="match status" value="1"/>
</dbReference>
<dbReference type="UniPathway" id="UPA00035">
    <property type="reaction ID" value="UER00043"/>
</dbReference>
<keyword evidence="6 8" id="KW-0057">Aromatic amino acid biosynthesis</keyword>
<dbReference type="RefSeq" id="WP_094773859.1">
    <property type="nucleotide sequence ID" value="NZ_BSCR01000063.1"/>
</dbReference>
<dbReference type="PANTHER" id="PTHR22854">
    <property type="entry name" value="TRYPTOPHAN BIOSYNTHESIS PROTEIN"/>
    <property type="match status" value="1"/>
</dbReference>
<evidence type="ECO:0000256" key="8">
    <source>
        <dbReference type="HAMAP-Rule" id="MF_00134"/>
    </source>
</evidence>
<dbReference type="FunFam" id="3.20.20.70:FF:000024">
    <property type="entry name" value="Indole-3-glycerol phosphate synthase"/>
    <property type="match status" value="1"/>
</dbReference>
<accession>A0A219A9F0</accession>
<dbReference type="HAMAP" id="MF_00134_B">
    <property type="entry name" value="IGPS_B"/>
    <property type="match status" value="1"/>
</dbReference>
<dbReference type="Gene3D" id="3.20.20.70">
    <property type="entry name" value="Aldolase class I"/>
    <property type="match status" value="1"/>
</dbReference>
<reference evidence="11 12" key="2">
    <citation type="journal article" date="2020" name="Front. Microbiol.">
        <title>Genetic Organization of the aprX-lipA2 Operon Affects the Proteolytic Potential of Pseudomonas Species in Milk.</title>
        <authorList>
            <person name="Maier C."/>
            <person name="Huptas C."/>
            <person name="von Neubeck M."/>
            <person name="Scherer S."/>
            <person name="Wenning M."/>
            <person name="Lucking G."/>
        </authorList>
    </citation>
    <scope>NUCLEOTIDE SEQUENCE [LARGE SCALE GENOMIC DNA]</scope>
    <source>
        <strain evidence="11 12">WS 4997</strain>
    </source>
</reference>
<dbReference type="AlphaFoldDB" id="A0A219A9F0"/>
<dbReference type="InterPro" id="IPR045186">
    <property type="entry name" value="Indole-3-glycerol_P_synth"/>
</dbReference>
<dbReference type="Pfam" id="PF00218">
    <property type="entry name" value="IGPS"/>
    <property type="match status" value="1"/>
</dbReference>
<evidence type="ECO:0000256" key="1">
    <source>
        <dbReference type="ARBA" id="ARBA00001633"/>
    </source>
</evidence>
<dbReference type="GO" id="GO:0004425">
    <property type="term" value="F:indole-3-glycerol-phosphate synthase activity"/>
    <property type="evidence" value="ECO:0007669"/>
    <property type="project" value="UniProtKB-UniRule"/>
</dbReference>
<dbReference type="GO" id="GO:0000162">
    <property type="term" value="P:L-tryptophan biosynthetic process"/>
    <property type="evidence" value="ECO:0007669"/>
    <property type="project" value="UniProtKB-UniRule"/>
</dbReference>
<evidence type="ECO:0000313" key="10">
    <source>
        <dbReference type="EMBL" id="MCF5152469.1"/>
    </source>
</evidence>
<evidence type="ECO:0000256" key="6">
    <source>
        <dbReference type="ARBA" id="ARBA00023141"/>
    </source>
</evidence>
<dbReference type="InterPro" id="IPR011060">
    <property type="entry name" value="RibuloseP-bd_barrel"/>
</dbReference>
<comment type="caution">
    <text evidence="11">The sequence shown here is derived from an EMBL/GenBank/DDBJ whole genome shotgun (WGS) entry which is preliminary data.</text>
</comment>
<dbReference type="SUPFAM" id="SSF51366">
    <property type="entry name" value="Ribulose-phoshate binding barrel"/>
    <property type="match status" value="1"/>
</dbReference>
<comment type="pathway">
    <text evidence="2 8">Amino-acid biosynthesis; L-tryptophan biosynthesis; L-tryptophan from chorismate: step 4/5.</text>
</comment>
<evidence type="ECO:0000313" key="11">
    <source>
        <dbReference type="EMBL" id="NNA44796.1"/>
    </source>
</evidence>
<dbReference type="NCBIfam" id="NF001373">
    <property type="entry name" value="PRK00278.1-6"/>
    <property type="match status" value="1"/>
</dbReference>
<dbReference type="NCBIfam" id="NF001377">
    <property type="entry name" value="PRK00278.2-4"/>
    <property type="match status" value="1"/>
</dbReference>
<dbReference type="Proteomes" id="UP000814074">
    <property type="component" value="Unassembled WGS sequence"/>
</dbReference>
<dbReference type="PANTHER" id="PTHR22854:SF2">
    <property type="entry name" value="INDOLE-3-GLYCEROL-PHOSPHATE SYNTHASE"/>
    <property type="match status" value="1"/>
</dbReference>
<comment type="similarity">
    <text evidence="8">Belongs to the TrpC family.</text>
</comment>
<proteinExistence type="inferred from homology"/>
<name>A0A219A9F0_9PSED</name>
<dbReference type="EC" id="4.1.1.48" evidence="8"/>
<reference evidence="10 13" key="1">
    <citation type="submission" date="2019-11" db="EMBL/GenBank/DDBJ databases">
        <title>Epiphytic Pseudomonas syringae from cherry orchards.</title>
        <authorList>
            <person name="Hulin M.T."/>
        </authorList>
    </citation>
    <scope>NUCLEOTIDE SEQUENCE [LARGE SCALE GENOMIC DNA]</scope>
    <source>
        <strain evidence="10 13">PA-6-3B</strain>
    </source>
</reference>
<comment type="catalytic activity">
    <reaction evidence="1 8">
        <text>1-(2-carboxyphenylamino)-1-deoxy-D-ribulose 5-phosphate + H(+) = (1S,2R)-1-C-(indol-3-yl)glycerol 3-phosphate + CO2 + H2O</text>
        <dbReference type="Rhea" id="RHEA:23476"/>
        <dbReference type="ChEBI" id="CHEBI:15377"/>
        <dbReference type="ChEBI" id="CHEBI:15378"/>
        <dbReference type="ChEBI" id="CHEBI:16526"/>
        <dbReference type="ChEBI" id="CHEBI:58613"/>
        <dbReference type="ChEBI" id="CHEBI:58866"/>
        <dbReference type="EC" id="4.1.1.48"/>
    </reaction>
</comment>
<dbReference type="InterPro" id="IPR001468">
    <property type="entry name" value="Indole-3-GlycerolPSynthase_CS"/>
</dbReference>
<keyword evidence="5 8" id="KW-0822">Tryptophan biosynthesis</keyword>
<keyword evidence="13" id="KW-1185">Reference proteome</keyword>
<gene>
    <name evidence="8 11" type="primary">trpC</name>
    <name evidence="10" type="ORF">GIW47_07520</name>
    <name evidence="11" type="ORF">HBO18_11710</name>
</gene>
<evidence type="ECO:0000256" key="2">
    <source>
        <dbReference type="ARBA" id="ARBA00004696"/>
    </source>
</evidence>
<dbReference type="EMBL" id="JAAQYK010000003">
    <property type="protein sequence ID" value="NNA44796.1"/>
    <property type="molecule type" value="Genomic_DNA"/>
</dbReference>
<protein>
    <recommendedName>
        <fullName evidence="8">Indole-3-glycerol phosphate synthase</fullName>
        <shortName evidence="8">IGPS</shortName>
        <ecNumber evidence="8">4.1.1.48</ecNumber>
    </recommendedName>
</protein>
<keyword evidence="7 8" id="KW-0456">Lyase</keyword>
<sequence>MSVPTVLEKILARKAEEVAERRARVSLAELEAQAKSAEAPRGFANALIAQAKLKQPAVIAEVKKASPSKGVIREHFVPAEIAASYEKGGATCLSVLTDIDYFQGSDLFLQQARAACKLPVIRKDFMVDPYQIVEARALGADCVLLIVSALDDVKMAELAAVAKSVGLDVLVEVHDGDELERALKTLDTPLVGVNNRNLHTFDVSLETTLDLLPRIPRDRLVITESGIVNRADVELMEISGVYSFLVGETFMRAENPGAELQRLFFPERGTTISGSTLD</sequence>
<evidence type="ECO:0000313" key="13">
    <source>
        <dbReference type="Proteomes" id="UP000814074"/>
    </source>
</evidence>
<evidence type="ECO:0000256" key="5">
    <source>
        <dbReference type="ARBA" id="ARBA00022822"/>
    </source>
</evidence>
<evidence type="ECO:0000256" key="4">
    <source>
        <dbReference type="ARBA" id="ARBA00022793"/>
    </source>
</evidence>
<dbReference type="GO" id="GO:0004640">
    <property type="term" value="F:phosphoribosylanthranilate isomerase activity"/>
    <property type="evidence" value="ECO:0007669"/>
    <property type="project" value="TreeGrafter"/>
</dbReference>
<dbReference type="eggNOG" id="COG0134">
    <property type="taxonomic scope" value="Bacteria"/>
</dbReference>
<evidence type="ECO:0000259" key="9">
    <source>
        <dbReference type="Pfam" id="PF00218"/>
    </source>
</evidence>
<evidence type="ECO:0000256" key="7">
    <source>
        <dbReference type="ARBA" id="ARBA00023239"/>
    </source>
</evidence>
<dbReference type="PROSITE" id="PS00614">
    <property type="entry name" value="IGPS"/>
    <property type="match status" value="1"/>
</dbReference>